<reference evidence="1 2" key="1">
    <citation type="submission" date="2019-02" db="EMBL/GenBank/DDBJ databases">
        <title>Deep-cultivation of Planctomycetes and their phenomic and genomic characterization uncovers novel biology.</title>
        <authorList>
            <person name="Wiegand S."/>
            <person name="Jogler M."/>
            <person name="Boedeker C."/>
            <person name="Pinto D."/>
            <person name="Vollmers J."/>
            <person name="Rivas-Marin E."/>
            <person name="Kohn T."/>
            <person name="Peeters S.H."/>
            <person name="Heuer A."/>
            <person name="Rast P."/>
            <person name="Oberbeckmann S."/>
            <person name="Bunk B."/>
            <person name="Jeske O."/>
            <person name="Meyerdierks A."/>
            <person name="Storesund J.E."/>
            <person name="Kallscheuer N."/>
            <person name="Luecker S."/>
            <person name="Lage O.M."/>
            <person name="Pohl T."/>
            <person name="Merkel B.J."/>
            <person name="Hornburger P."/>
            <person name="Mueller R.-W."/>
            <person name="Bruemmer F."/>
            <person name="Labrenz M."/>
            <person name="Spormann A.M."/>
            <person name="Op den Camp H."/>
            <person name="Overmann J."/>
            <person name="Amann R."/>
            <person name="Jetten M.S.M."/>
            <person name="Mascher T."/>
            <person name="Medema M.H."/>
            <person name="Devos D.P."/>
            <person name="Kaster A.-K."/>
            <person name="Ovreas L."/>
            <person name="Rohde M."/>
            <person name="Galperin M.Y."/>
            <person name="Jogler C."/>
        </authorList>
    </citation>
    <scope>NUCLEOTIDE SEQUENCE [LARGE SCALE GENOMIC DNA]</scope>
    <source>
        <strain evidence="1 2">ETA_A8</strain>
    </source>
</reference>
<dbReference type="CDD" id="cd09023">
    <property type="entry name" value="Aldose_epim_Ec_c4013"/>
    <property type="match status" value="1"/>
</dbReference>
<dbReference type="GO" id="GO:0030246">
    <property type="term" value="F:carbohydrate binding"/>
    <property type="evidence" value="ECO:0007669"/>
    <property type="project" value="InterPro"/>
</dbReference>
<name>A0A517Y586_9BACT</name>
<dbReference type="RefSeq" id="WP_145084314.1">
    <property type="nucleotide sequence ID" value="NZ_CP036274.1"/>
</dbReference>
<evidence type="ECO:0008006" key="3">
    <source>
        <dbReference type="Google" id="ProtNLM"/>
    </source>
</evidence>
<dbReference type="OrthoDB" id="6183686at2"/>
<proteinExistence type="predicted"/>
<dbReference type="AlphaFoldDB" id="A0A517Y586"/>
<dbReference type="Proteomes" id="UP000315017">
    <property type="component" value="Chromosome"/>
</dbReference>
<keyword evidence="2" id="KW-1185">Reference proteome</keyword>
<dbReference type="Pfam" id="PF14486">
    <property type="entry name" value="DUF4432"/>
    <property type="match status" value="1"/>
</dbReference>
<sequence>MTTRSWTLLHQADNTRTDHTVITPQDLGVDGAWKIEKRTLHGGLSEGVDEIRVNNGKLTFSILPTRGMGLWKAWLGDLEIGWKSPVHGPVNPAFVNVGEPSGLGWLDGFDELLVRCGLESNGAPEFDKETGRLKYPVHGRIANRPATHVSVTVDTTTQEITVRGIVEETRFHFLKLRMVTQFSTRFNDSSLTIHDEIENFSAGPAEMQMLYHANFGLPLLDGGSRVVCPAKTVVPRNDRAASGIRTWDSFPAPEAGYEEMVYFLELYAADDGWTRTVLKNAHSTQGISLVFNKRQLPCFSLWKNTTAENDGYVTGLEPGTNFPNPRSYEGEQGRVVKIDGGKRAAFLLTLEIHPTSKDVADAEAAVHKIRAGRDAQVWDKPQPGWCS</sequence>
<dbReference type="InterPro" id="IPR014718">
    <property type="entry name" value="GH-type_carb-bd"/>
</dbReference>
<accession>A0A517Y586</accession>
<evidence type="ECO:0000313" key="1">
    <source>
        <dbReference type="EMBL" id="QDU25408.1"/>
    </source>
</evidence>
<organism evidence="1 2">
    <name type="scientific">Anatilimnocola aggregata</name>
    <dbReference type="NCBI Taxonomy" id="2528021"/>
    <lineage>
        <taxon>Bacteria</taxon>
        <taxon>Pseudomonadati</taxon>
        <taxon>Planctomycetota</taxon>
        <taxon>Planctomycetia</taxon>
        <taxon>Pirellulales</taxon>
        <taxon>Pirellulaceae</taxon>
        <taxon>Anatilimnocola</taxon>
    </lineage>
</organism>
<dbReference type="EMBL" id="CP036274">
    <property type="protein sequence ID" value="QDU25408.1"/>
    <property type="molecule type" value="Genomic_DNA"/>
</dbReference>
<evidence type="ECO:0000313" key="2">
    <source>
        <dbReference type="Proteomes" id="UP000315017"/>
    </source>
</evidence>
<protein>
    <recommendedName>
        <fullName evidence="3">DUF4432 domain-containing protein</fullName>
    </recommendedName>
</protein>
<dbReference type="InterPro" id="IPR027839">
    <property type="entry name" value="DUF4432"/>
</dbReference>
<dbReference type="KEGG" id="aagg:ETAA8_04760"/>
<gene>
    <name evidence="1" type="ORF">ETAA8_04760</name>
</gene>
<dbReference type="Gene3D" id="2.70.98.10">
    <property type="match status" value="1"/>
</dbReference>